<sequence length="680" mass="78593">MSELCPSQKQNFTSYVKEDFDEQHSSSQYEMKFVPGEIEVARVNNVNFFTTQCTKENKNMDEKQGALVITNFRICFLCKEFEQEETTANQKNMFLGKYDVSLSNVDKIVQLTDKKQRAVNPQIKNSSKIETIKIVCKNFRYFTLGFKNAGIGKGKYIADALVKFAFPTKHNLLFLYNYKEKYYSSIRYVSMFDNKCDWIKEVKRCGSESGWRVLTRDRMEIDSSLPMHYVVPRHLSDVEYVWSVGNANLVRMAELKPEIASPTIENTLLEHVRKCDPSKRAPHLMELSKLLPRIQEVNFAYLKLRKLCTPETDSDFMAQDSRFQTLLEKTYWLLYVSVCLKQSVEAAKLLMVGQTVVLQELNGRDMSCVISSLVQLLLDSSFRTINGFQTLIQKEWISLGHPFSDRIGHVCGNADEQSPLFILFLDCVWQLLNQFPEKFEFSETFLTSLWDSVFLPIFDTFQFNCETERQIAQLNDRIVLRPVWDWGEQFSDKDIALFTNPLYRKNALDNLNIYNRTTLQNDVTENKNVGDIIKEINKPAPDIPMISFIEPSCALKDIEIWQQCYFRWIPFLEIQNGGFPHIDLFNRSVQNNIILLQKLLIGGNISSSEEKLLPSKEFALNSKNKIEANDGSGIDESKIQFINSFFPFTSNAMYTDFLDILFTNEDILCDGSIIDSTSLS</sequence>
<dbReference type="EMBL" id="HBUE01079486">
    <property type="protein sequence ID" value="CAG6476868.1"/>
    <property type="molecule type" value="Transcribed_RNA"/>
</dbReference>
<dbReference type="SUPFAM" id="SSF52799">
    <property type="entry name" value="(Phosphotyrosine protein) phosphatases II"/>
    <property type="match status" value="1"/>
</dbReference>
<dbReference type="Pfam" id="PF06602">
    <property type="entry name" value="Myotub-related"/>
    <property type="match status" value="1"/>
</dbReference>
<dbReference type="InterPro" id="IPR022587">
    <property type="entry name" value="MTMR12-like_C"/>
</dbReference>
<dbReference type="PROSITE" id="PS51339">
    <property type="entry name" value="PPASE_MYOTUBULARIN"/>
    <property type="match status" value="1"/>
</dbReference>
<dbReference type="InterPro" id="IPR030564">
    <property type="entry name" value="Myotubularin"/>
</dbReference>
<dbReference type="AlphaFoldDB" id="A0A8D8BLZ1"/>
<comment type="similarity">
    <text evidence="1">Belongs to the protein-tyrosine phosphatase family. Non-receptor class myotubularin subfamily.</text>
</comment>
<dbReference type="PANTHER" id="PTHR10807">
    <property type="entry name" value="MYOTUBULARIN-RELATED"/>
    <property type="match status" value="1"/>
</dbReference>
<evidence type="ECO:0000256" key="1">
    <source>
        <dbReference type="ARBA" id="ARBA00007471"/>
    </source>
</evidence>
<dbReference type="InterPro" id="IPR029021">
    <property type="entry name" value="Prot-tyrosine_phosphatase-like"/>
</dbReference>
<feature type="domain" description="Myotubularin phosphatase" evidence="2">
    <location>
        <begin position="192"/>
        <end position="565"/>
    </location>
</feature>
<dbReference type="Gene3D" id="2.30.29.30">
    <property type="entry name" value="Pleckstrin-homology domain (PH domain)/Phosphotyrosine-binding domain (PTB)"/>
    <property type="match status" value="1"/>
</dbReference>
<organism evidence="3">
    <name type="scientific">Culex pipiens</name>
    <name type="common">House mosquito</name>
    <dbReference type="NCBI Taxonomy" id="7175"/>
    <lineage>
        <taxon>Eukaryota</taxon>
        <taxon>Metazoa</taxon>
        <taxon>Ecdysozoa</taxon>
        <taxon>Arthropoda</taxon>
        <taxon>Hexapoda</taxon>
        <taxon>Insecta</taxon>
        <taxon>Pterygota</taxon>
        <taxon>Neoptera</taxon>
        <taxon>Endopterygota</taxon>
        <taxon>Diptera</taxon>
        <taxon>Nematocera</taxon>
        <taxon>Culicoidea</taxon>
        <taxon>Culicidae</taxon>
        <taxon>Culicinae</taxon>
        <taxon>Culicini</taxon>
        <taxon>Culex</taxon>
        <taxon>Culex</taxon>
    </lineage>
</organism>
<name>A0A8D8BLZ1_CULPI</name>
<dbReference type="GO" id="GO:0005737">
    <property type="term" value="C:cytoplasm"/>
    <property type="evidence" value="ECO:0007669"/>
    <property type="project" value="TreeGrafter"/>
</dbReference>
<reference evidence="3" key="1">
    <citation type="submission" date="2021-05" db="EMBL/GenBank/DDBJ databases">
        <authorList>
            <person name="Alioto T."/>
            <person name="Alioto T."/>
            <person name="Gomez Garrido J."/>
        </authorList>
    </citation>
    <scope>NUCLEOTIDE SEQUENCE</scope>
</reference>
<dbReference type="GO" id="GO:0016020">
    <property type="term" value="C:membrane"/>
    <property type="evidence" value="ECO:0007669"/>
    <property type="project" value="TreeGrafter"/>
</dbReference>
<dbReference type="Pfam" id="PF12578">
    <property type="entry name" value="3-PAP"/>
    <property type="match status" value="1"/>
</dbReference>
<protein>
    <submittedName>
        <fullName evidence="3">Myotubularin-related protein 10-B</fullName>
    </submittedName>
</protein>
<proteinExistence type="inferred from homology"/>
<dbReference type="InterPro" id="IPR011993">
    <property type="entry name" value="PH-like_dom_sf"/>
</dbReference>
<evidence type="ECO:0000259" key="2">
    <source>
        <dbReference type="PROSITE" id="PS51339"/>
    </source>
</evidence>
<dbReference type="SUPFAM" id="SSF50729">
    <property type="entry name" value="PH domain-like"/>
    <property type="match status" value="1"/>
</dbReference>
<evidence type="ECO:0000313" key="3">
    <source>
        <dbReference type="EMBL" id="CAG6476868.1"/>
    </source>
</evidence>
<dbReference type="InterPro" id="IPR010569">
    <property type="entry name" value="Myotubularin-like_Pase_dom"/>
</dbReference>
<dbReference type="CDD" id="cd14537">
    <property type="entry name" value="PTP-MTMR10-like"/>
    <property type="match status" value="1"/>
</dbReference>
<dbReference type="GO" id="GO:0046856">
    <property type="term" value="P:phosphatidylinositol dephosphorylation"/>
    <property type="evidence" value="ECO:0007669"/>
    <property type="project" value="TreeGrafter"/>
</dbReference>
<dbReference type="PANTHER" id="PTHR10807:SF110">
    <property type="entry name" value="FI17948P1"/>
    <property type="match status" value="1"/>
</dbReference>
<accession>A0A8D8BLZ1</accession>